<keyword evidence="3" id="KW-1185">Reference proteome</keyword>
<dbReference type="RefSeq" id="WP_147100479.1">
    <property type="nucleotide sequence ID" value="NZ_VOOS01000003.1"/>
</dbReference>
<feature type="transmembrane region" description="Helical" evidence="1">
    <location>
        <begin position="126"/>
        <end position="145"/>
    </location>
</feature>
<feature type="transmembrane region" description="Helical" evidence="1">
    <location>
        <begin position="93"/>
        <end position="114"/>
    </location>
</feature>
<dbReference type="AlphaFoldDB" id="A0A5C6RU14"/>
<keyword evidence="1" id="KW-0812">Transmembrane</keyword>
<name>A0A5C6RU14_9FLAO</name>
<comment type="caution">
    <text evidence="2">The sequence shown here is derived from an EMBL/GenBank/DDBJ whole genome shotgun (WGS) entry which is preliminary data.</text>
</comment>
<evidence type="ECO:0000256" key="1">
    <source>
        <dbReference type="SAM" id="Phobius"/>
    </source>
</evidence>
<organism evidence="2 3">
    <name type="scientific">Vicingus serpentipes</name>
    <dbReference type="NCBI Taxonomy" id="1926625"/>
    <lineage>
        <taxon>Bacteria</taxon>
        <taxon>Pseudomonadati</taxon>
        <taxon>Bacteroidota</taxon>
        <taxon>Flavobacteriia</taxon>
        <taxon>Flavobacteriales</taxon>
        <taxon>Vicingaceae</taxon>
        <taxon>Vicingus</taxon>
    </lineage>
</organism>
<gene>
    <name evidence="2" type="ORF">FRY74_08460</name>
</gene>
<proteinExistence type="predicted"/>
<reference evidence="2 3" key="1">
    <citation type="submission" date="2019-08" db="EMBL/GenBank/DDBJ databases">
        <title>Genome of Vicingus serpentipes NCIMB 15042.</title>
        <authorList>
            <person name="Bowman J.P."/>
        </authorList>
    </citation>
    <scope>NUCLEOTIDE SEQUENCE [LARGE SCALE GENOMIC DNA]</scope>
    <source>
        <strain evidence="2 3">NCIMB 15042</strain>
    </source>
</reference>
<keyword evidence="1" id="KW-1133">Transmembrane helix</keyword>
<dbReference type="EMBL" id="VOOS01000003">
    <property type="protein sequence ID" value="TXB65445.1"/>
    <property type="molecule type" value="Genomic_DNA"/>
</dbReference>
<evidence type="ECO:0000313" key="2">
    <source>
        <dbReference type="EMBL" id="TXB65445.1"/>
    </source>
</evidence>
<dbReference type="OrthoDB" id="1451346at2"/>
<keyword evidence="1" id="KW-0472">Membrane</keyword>
<protein>
    <submittedName>
        <fullName evidence="2">MFS transporter</fullName>
    </submittedName>
</protein>
<dbReference type="Proteomes" id="UP000321721">
    <property type="component" value="Unassembled WGS sequence"/>
</dbReference>
<evidence type="ECO:0000313" key="3">
    <source>
        <dbReference type="Proteomes" id="UP000321721"/>
    </source>
</evidence>
<accession>A0A5C6RU14</accession>
<sequence length="175" mass="20345">MSFNSHNSDNIEIKPRFKLISSFSEKDILDKIKLAIPEQDKIEGIAKGNHVFLNIPAHNQHYWSPSMEVIVEEYDDDINKTSIRCLLGPRQTVWMMLMFFYIAVGVLGFFGGIYGLAKWNLGKETMLLWTMPLALILFALIYFTAKYGQRKGRDQMLYLVSFLYHSIDDKEIIRL</sequence>